<evidence type="ECO:0000313" key="2">
    <source>
        <dbReference type="Proteomes" id="UP000475862"/>
    </source>
</evidence>
<comment type="caution">
    <text evidence="1">The sequence shown here is derived from an EMBL/GenBank/DDBJ whole genome shotgun (WGS) entry which is preliminary data.</text>
</comment>
<evidence type="ECO:0000313" key="1">
    <source>
        <dbReference type="EMBL" id="KAE9534879.1"/>
    </source>
</evidence>
<gene>
    <name evidence="1" type="ORF">AGLY_008171</name>
</gene>
<dbReference type="Proteomes" id="UP000475862">
    <property type="component" value="Unassembled WGS sequence"/>
</dbReference>
<dbReference type="EMBL" id="VYZN01000027">
    <property type="protein sequence ID" value="KAE9534879.1"/>
    <property type="molecule type" value="Genomic_DNA"/>
</dbReference>
<sequence>MVTNEKGKIKIKDLTLKNVLTKLINITQQFNPLSYWQSVKCLYNNSVIFFYYRYKFCIIKKIIIKKKSSLISKNVCFLFIESKTFQFTSYLIQSLDKRSSGQTFCGKISPMPKESSHSANSSVTIITNTSVLCQIIILTLSSNVPSLLCNLPTTPASSTTSLKAVALGSSSGSIPPPGTIHCSGLLDEVTNNTFKKKLIRNVDI</sequence>
<name>A0A6G0TL58_APHGL</name>
<accession>A0A6G0TL58</accession>
<dbReference type="AlphaFoldDB" id="A0A6G0TL58"/>
<keyword evidence="2" id="KW-1185">Reference proteome</keyword>
<reference evidence="1 2" key="1">
    <citation type="submission" date="2019-08" db="EMBL/GenBank/DDBJ databases">
        <title>The genome of the soybean aphid Biotype 1, its phylome, world population structure and adaptation to the North American continent.</title>
        <authorList>
            <person name="Giordano R."/>
            <person name="Donthu R.K."/>
            <person name="Hernandez A.G."/>
            <person name="Wright C.L."/>
            <person name="Zimin A.V."/>
        </authorList>
    </citation>
    <scope>NUCLEOTIDE SEQUENCE [LARGE SCALE GENOMIC DNA]</scope>
    <source>
        <tissue evidence="1">Whole aphids</tissue>
    </source>
</reference>
<protein>
    <submittedName>
        <fullName evidence="1">Uncharacterized protein</fullName>
    </submittedName>
</protein>
<proteinExistence type="predicted"/>
<organism evidence="1 2">
    <name type="scientific">Aphis glycines</name>
    <name type="common">Soybean aphid</name>
    <dbReference type="NCBI Taxonomy" id="307491"/>
    <lineage>
        <taxon>Eukaryota</taxon>
        <taxon>Metazoa</taxon>
        <taxon>Ecdysozoa</taxon>
        <taxon>Arthropoda</taxon>
        <taxon>Hexapoda</taxon>
        <taxon>Insecta</taxon>
        <taxon>Pterygota</taxon>
        <taxon>Neoptera</taxon>
        <taxon>Paraneoptera</taxon>
        <taxon>Hemiptera</taxon>
        <taxon>Sternorrhyncha</taxon>
        <taxon>Aphidomorpha</taxon>
        <taxon>Aphidoidea</taxon>
        <taxon>Aphididae</taxon>
        <taxon>Aphidini</taxon>
        <taxon>Aphis</taxon>
        <taxon>Aphis</taxon>
    </lineage>
</organism>